<proteinExistence type="predicted"/>
<dbReference type="Proteomes" id="UP000636110">
    <property type="component" value="Unassembled WGS sequence"/>
</dbReference>
<name>A0ABR6F382_9SPHI</name>
<evidence type="ECO:0000313" key="3">
    <source>
        <dbReference type="Proteomes" id="UP000636110"/>
    </source>
</evidence>
<evidence type="ECO:0000313" key="2">
    <source>
        <dbReference type="EMBL" id="MBB2151707.1"/>
    </source>
</evidence>
<keyword evidence="1" id="KW-0732">Signal</keyword>
<accession>A0ABR6F382</accession>
<dbReference type="EMBL" id="WNXC01000011">
    <property type="protein sequence ID" value="MBB2151707.1"/>
    <property type="molecule type" value="Genomic_DNA"/>
</dbReference>
<feature type="chain" id="PRO_5045242364" evidence="1">
    <location>
        <begin position="21"/>
        <end position="170"/>
    </location>
</feature>
<keyword evidence="3" id="KW-1185">Reference proteome</keyword>
<feature type="signal peptide" evidence="1">
    <location>
        <begin position="1"/>
        <end position="20"/>
    </location>
</feature>
<organism evidence="2 3">
    <name type="scientific">Pedobacter gandavensis</name>
    <dbReference type="NCBI Taxonomy" id="2679963"/>
    <lineage>
        <taxon>Bacteria</taxon>
        <taxon>Pseudomonadati</taxon>
        <taxon>Bacteroidota</taxon>
        <taxon>Sphingobacteriia</taxon>
        <taxon>Sphingobacteriales</taxon>
        <taxon>Sphingobacteriaceae</taxon>
        <taxon>Pedobacter</taxon>
    </lineage>
</organism>
<protein>
    <submittedName>
        <fullName evidence="2">Uncharacterized protein</fullName>
    </submittedName>
</protein>
<dbReference type="RefSeq" id="WP_182961676.1">
    <property type="nucleotide sequence ID" value="NZ_WNXC01000011.1"/>
</dbReference>
<gene>
    <name evidence="2" type="ORF">GM920_22615</name>
</gene>
<comment type="caution">
    <text evidence="2">The sequence shown here is derived from an EMBL/GenBank/DDBJ whole genome shotgun (WGS) entry which is preliminary data.</text>
</comment>
<reference evidence="2 3" key="1">
    <citation type="submission" date="2019-11" db="EMBL/GenBank/DDBJ databases">
        <title>Description of Pedobacter sp. LMG 31462T.</title>
        <authorList>
            <person name="Carlier A."/>
            <person name="Qi S."/>
            <person name="Vandamme P."/>
        </authorList>
    </citation>
    <scope>NUCLEOTIDE SEQUENCE [LARGE SCALE GENOMIC DNA]</scope>
    <source>
        <strain evidence="2 3">LMG 31462</strain>
    </source>
</reference>
<sequence length="170" mass="19606">MKSKITALVVLLLICKVSFAQRIPYTDLIGLYADASYDRIEEMDSKLKKLSSNWSDLKAAKNGSKLALTWKYQYESSTVGYLRIYKDTDPKYPIRLKFAFPYSSQFNEYKTWLNKTAKVVNRLTEGGANSVVYESESLTTIITTYPANLKKFYEDGLPVEHYEILMHIKL</sequence>
<evidence type="ECO:0000256" key="1">
    <source>
        <dbReference type="SAM" id="SignalP"/>
    </source>
</evidence>